<dbReference type="SUPFAM" id="SSF117281">
    <property type="entry name" value="Kelch motif"/>
    <property type="match status" value="1"/>
</dbReference>
<dbReference type="Gene3D" id="3.30.40.10">
    <property type="entry name" value="Zinc/RING finger domain, C3HC4 (zinc finger)"/>
    <property type="match status" value="2"/>
</dbReference>
<dbReference type="Pfam" id="PF01344">
    <property type="entry name" value="Kelch_1"/>
    <property type="match status" value="1"/>
</dbReference>
<keyword evidence="7" id="KW-1185">Reference proteome</keyword>
<dbReference type="Gene3D" id="2.120.10.80">
    <property type="entry name" value="Kelch-type beta propeller"/>
    <property type="match status" value="2"/>
</dbReference>
<dbReference type="InterPro" id="IPR021967">
    <property type="entry name" value="Nup98_C"/>
</dbReference>
<keyword evidence="4" id="KW-0863">Zinc-finger</keyword>
<name>A0A6S7IMW0_PARCT</name>
<evidence type="ECO:0000256" key="5">
    <source>
        <dbReference type="ARBA" id="ARBA00022833"/>
    </source>
</evidence>
<dbReference type="InterPro" id="IPR001841">
    <property type="entry name" value="Znf_RING"/>
</dbReference>
<evidence type="ECO:0000313" key="6">
    <source>
        <dbReference type="EMBL" id="CAB4020484.1"/>
    </source>
</evidence>
<protein>
    <submittedName>
        <fullName evidence="6">Nuclear pore complex Nup98-Nup96-like isoform X1</fullName>
    </submittedName>
</protein>
<dbReference type="AlphaFoldDB" id="A0A6S7IMW0"/>
<comment type="caution">
    <text evidence="6">The sequence shown here is derived from an EMBL/GenBank/DDBJ whole genome shotgun (WGS) entry which is preliminary data.</text>
</comment>
<evidence type="ECO:0000256" key="2">
    <source>
        <dbReference type="ARBA" id="ARBA00022723"/>
    </source>
</evidence>
<proteinExistence type="predicted"/>
<dbReference type="InterPro" id="IPR006652">
    <property type="entry name" value="Kelch_1"/>
</dbReference>
<evidence type="ECO:0000256" key="4">
    <source>
        <dbReference type="ARBA" id="ARBA00022771"/>
    </source>
</evidence>
<dbReference type="SUPFAM" id="SSF50965">
    <property type="entry name" value="Galactose oxidase, central domain"/>
    <property type="match status" value="1"/>
</dbReference>
<gene>
    <name evidence="6" type="ORF">PACLA_8A005281</name>
</gene>
<evidence type="ECO:0000313" key="7">
    <source>
        <dbReference type="Proteomes" id="UP001152795"/>
    </source>
</evidence>
<evidence type="ECO:0000256" key="3">
    <source>
        <dbReference type="ARBA" id="ARBA00022737"/>
    </source>
</evidence>
<sequence>MASYDTGWEDELFQHPVGHTLHCGICLNVLKDPVSCRHNEHLFCQACITIHLMNFQTCPSCMEPLTVESLRQAPRTATNLLSELKIRCQFFNRGCRQFVELGDLERHVTDCGFAPAVCSNEGCQLEVNKQDLLHHETAVCELRKVKCHNCNEIKQEMDTVKVNLAAMNEKLKGVGDQLDRNKEQTHKNQENVKTEFGNVVTKVELVQEQLNKQEESNRQLQADNVEMKRSLNEIMKQLERMTQQTSHEVQTEEMKKDIAEGGMDREPKVLIAGGWSGRGNLNSVEMFSLLNATWTPLKPMKEGRNRASSVVHNNQIFVMGGAGNSGGIKSIEKLSLNAVQVDQSITWDSNVLAELPAPLNGQCSVVYNGRLIVIGGFDGSKCAYSDRITEISLVPPYTSKLLATMPQARYLHGVAMFGDKILILGGKHNHSSSTNLASVLLYDITKNKFKWGDDSVIIAGGVDNMKYKRRECVAAVVRDTVIVMGGHDETHLKSVECFRFDRYSWQELPEMQEERSWATAVDKEKLLEKARLEKEKAAIAMKMRLEEDLENRKKLMQEKVYDENSSFLEAQDDSQMTDISHETFPDFQEPLEEEENHTSPASHHLASAMGVKSHHMQVMKASFFGQSEEPQQYINNNDMRPREFRLGNKSVLNSTGFDEFGGKSIHERPIYSPIKTKSMTIYPEPPSRDDTRTAKERRIEYENYRNKPQWYSLPQPILLPSVVGSPSETALKAAGIRTQPALVPLSRSVTAGKHHLIADTGLTMGRSFRVGWGPAWTLVYSSRIVSASPNSADQRLGHEIVRGSPLIARSVNNIPSSSFAVSCGRVNVSPTMKWNSDVSQAQLIERLEICLANISRDEDDSSPYFIPAEGVTALHQYAEAGAKSKEMLGSGTFKESADIFSSVMDLTVALWGNLSMLSKDSMDTDSEDMSMDDYDEALARKEALSNWLAKTSWSVINEEIENIKTKDNDHLRIVFSLLTGKQMNAACQVAQSNGDSRLSLLLAQSSGNMIVRQWLLKQLDDWLEHKVDKFITADRLKIYALLAGEMSWRSIKVCQDLDWKRAFALHLWYQRSSSGLVPDAMTSYENSFKGRTSTGIYAAEPSPSYLAGTQAIWPERDAEEETEQKPCRDTCYHLIKLFCKRSHRLENTLAPASYTRYQLDVSLSWHLYQILRSVGYNHLSEYYASYLNTSYAAQLEALGLWHWAVFVLMHIQDPLR</sequence>
<dbReference type="OrthoDB" id="3797628at2759"/>
<dbReference type="PROSITE" id="PS50089">
    <property type="entry name" value="ZF_RING_2"/>
    <property type="match status" value="1"/>
</dbReference>
<dbReference type="InterPro" id="IPR015915">
    <property type="entry name" value="Kelch-typ_b-propeller"/>
</dbReference>
<keyword evidence="2" id="KW-0479">Metal-binding</keyword>
<keyword evidence="5" id="KW-0862">Zinc</keyword>
<reference evidence="6" key="1">
    <citation type="submission" date="2020-04" db="EMBL/GenBank/DDBJ databases">
        <authorList>
            <person name="Alioto T."/>
            <person name="Alioto T."/>
            <person name="Gomez Garrido J."/>
        </authorList>
    </citation>
    <scope>NUCLEOTIDE SEQUENCE</scope>
    <source>
        <strain evidence="6">A484AB</strain>
    </source>
</reference>
<dbReference type="InterPro" id="IPR001293">
    <property type="entry name" value="Znf_TRAF"/>
</dbReference>
<dbReference type="Proteomes" id="UP001152795">
    <property type="component" value="Unassembled WGS sequence"/>
</dbReference>
<dbReference type="SMART" id="SM00612">
    <property type="entry name" value="Kelch"/>
    <property type="match status" value="4"/>
</dbReference>
<dbReference type="GO" id="GO:0008270">
    <property type="term" value="F:zinc ion binding"/>
    <property type="evidence" value="ECO:0007669"/>
    <property type="project" value="UniProtKB-KW"/>
</dbReference>
<dbReference type="PROSITE" id="PS50145">
    <property type="entry name" value="ZF_TRAF"/>
    <property type="match status" value="1"/>
</dbReference>
<dbReference type="InterPro" id="IPR011043">
    <property type="entry name" value="Gal_Oxase/kelch_b-propeller"/>
</dbReference>
<dbReference type="PANTHER" id="PTHR24412">
    <property type="entry name" value="KELCH PROTEIN"/>
    <property type="match status" value="1"/>
</dbReference>
<dbReference type="SUPFAM" id="SSF57850">
    <property type="entry name" value="RING/U-box"/>
    <property type="match status" value="1"/>
</dbReference>
<dbReference type="Pfam" id="PF24681">
    <property type="entry name" value="Kelch_KLHDC2_KLHL20_DRC7"/>
    <property type="match status" value="1"/>
</dbReference>
<dbReference type="Pfam" id="PF12110">
    <property type="entry name" value="Nup96"/>
    <property type="match status" value="1"/>
</dbReference>
<dbReference type="EMBL" id="CACRXK020010977">
    <property type="protein sequence ID" value="CAB4020484.1"/>
    <property type="molecule type" value="Genomic_DNA"/>
</dbReference>
<keyword evidence="3" id="KW-0677">Repeat</keyword>
<dbReference type="PANTHER" id="PTHR24412:SF489">
    <property type="entry name" value="RING FINGER DOMAIN AND KELCH REPEAT-CONTAINING PROTEIN DDB_G0271372"/>
    <property type="match status" value="1"/>
</dbReference>
<dbReference type="InterPro" id="IPR013083">
    <property type="entry name" value="Znf_RING/FYVE/PHD"/>
</dbReference>
<dbReference type="Gene3D" id="1.25.40.690">
    <property type="match status" value="1"/>
</dbReference>
<dbReference type="SUPFAM" id="SSF49599">
    <property type="entry name" value="TRAF domain-like"/>
    <property type="match status" value="1"/>
</dbReference>
<organism evidence="6 7">
    <name type="scientific">Paramuricea clavata</name>
    <name type="common">Red gorgonian</name>
    <name type="synonym">Violescent sea-whip</name>
    <dbReference type="NCBI Taxonomy" id="317549"/>
    <lineage>
        <taxon>Eukaryota</taxon>
        <taxon>Metazoa</taxon>
        <taxon>Cnidaria</taxon>
        <taxon>Anthozoa</taxon>
        <taxon>Octocorallia</taxon>
        <taxon>Malacalcyonacea</taxon>
        <taxon>Plexauridae</taxon>
        <taxon>Paramuricea</taxon>
    </lineage>
</organism>
<keyword evidence="1" id="KW-0880">Kelch repeat</keyword>
<accession>A0A6S7IMW0</accession>
<evidence type="ECO:0000256" key="1">
    <source>
        <dbReference type="ARBA" id="ARBA00022441"/>
    </source>
</evidence>